<name>A0ABR0PK64_GOSAR</name>
<feature type="region of interest" description="Disordered" evidence="1">
    <location>
        <begin position="1"/>
        <end position="22"/>
    </location>
</feature>
<gene>
    <name evidence="2" type="ORF">PVK06_019611</name>
</gene>
<dbReference type="PANTHER" id="PTHR31161">
    <property type="entry name" value="PROTEIN GRAVITROPIC IN THE LIGHT 1"/>
    <property type="match status" value="1"/>
</dbReference>
<feature type="compositionally biased region" description="Pro residues" evidence="1">
    <location>
        <begin position="1"/>
        <end position="11"/>
    </location>
</feature>
<evidence type="ECO:0000256" key="1">
    <source>
        <dbReference type="SAM" id="MobiDB-lite"/>
    </source>
</evidence>
<keyword evidence="3" id="KW-1185">Reference proteome</keyword>
<evidence type="ECO:0000313" key="2">
    <source>
        <dbReference type="EMBL" id="KAK5824827.1"/>
    </source>
</evidence>
<dbReference type="Proteomes" id="UP001358586">
    <property type="component" value="Chromosome 6"/>
</dbReference>
<comment type="caution">
    <text evidence="2">The sequence shown here is derived from an EMBL/GenBank/DDBJ whole genome shotgun (WGS) entry which is preliminary data.</text>
</comment>
<protein>
    <submittedName>
        <fullName evidence="2">Uncharacterized protein</fullName>
    </submittedName>
</protein>
<dbReference type="InterPro" id="IPR040225">
    <property type="entry name" value="GIL1-like"/>
</dbReference>
<organism evidence="2 3">
    <name type="scientific">Gossypium arboreum</name>
    <name type="common">Tree cotton</name>
    <name type="synonym">Gossypium nanking</name>
    <dbReference type="NCBI Taxonomy" id="29729"/>
    <lineage>
        <taxon>Eukaryota</taxon>
        <taxon>Viridiplantae</taxon>
        <taxon>Streptophyta</taxon>
        <taxon>Embryophyta</taxon>
        <taxon>Tracheophyta</taxon>
        <taxon>Spermatophyta</taxon>
        <taxon>Magnoliopsida</taxon>
        <taxon>eudicotyledons</taxon>
        <taxon>Gunneridae</taxon>
        <taxon>Pentapetalae</taxon>
        <taxon>rosids</taxon>
        <taxon>malvids</taxon>
        <taxon>Malvales</taxon>
        <taxon>Malvaceae</taxon>
        <taxon>Malvoideae</taxon>
        <taxon>Gossypium</taxon>
    </lineage>
</organism>
<reference evidence="2 3" key="1">
    <citation type="submission" date="2023-03" db="EMBL/GenBank/DDBJ databases">
        <title>WGS of Gossypium arboreum.</title>
        <authorList>
            <person name="Yu D."/>
        </authorList>
    </citation>
    <scope>NUCLEOTIDE SEQUENCE [LARGE SCALE GENOMIC DNA]</scope>
    <source>
        <tissue evidence="2">Leaf</tissue>
    </source>
</reference>
<dbReference type="EMBL" id="JARKNE010000006">
    <property type="protein sequence ID" value="KAK5824827.1"/>
    <property type="molecule type" value="Genomic_DNA"/>
</dbReference>
<evidence type="ECO:0000313" key="3">
    <source>
        <dbReference type="Proteomes" id="UP001358586"/>
    </source>
</evidence>
<accession>A0ABR0PK64</accession>
<sequence>MTLTPPWPTPPPHHDRRGSHDSHLDVAAKTIKPEAIFARESHKCFAFESFVCKTILKGFDSPDFGVAKDSNSKRLDPEQHFNTFKTLKSAHPKSFLAQNLSSSLVRFTKTKYLNLVYAKIECSFFRNLNQSKIVTSDGFLNTTFFTAFAEMFRQSWLLHFLGFSMHEQVPIFQVKKDCSLSEIYIENVTEESLLLDEINDGNVDVTHEHQSAFKGTVVQTRTPKCNQGHQSVYRGTESMGDELVVEDRRVNFDFDEVDDYGGNLGDHDVEEGVGLGNR</sequence>
<proteinExistence type="predicted"/>